<evidence type="ECO:0000256" key="3">
    <source>
        <dbReference type="ARBA" id="ARBA00022643"/>
    </source>
</evidence>
<evidence type="ECO:0000256" key="4">
    <source>
        <dbReference type="ARBA" id="ARBA00029652"/>
    </source>
</evidence>
<reference evidence="6 7" key="1">
    <citation type="journal article" date="2015" name="Genome Announc.">
        <title>Complete Genome Sequence of Cupriavidus basilensis 4G11, Isolated from the Oak Ridge Field Research Center Site.</title>
        <authorList>
            <person name="Ray J."/>
            <person name="Waters R.J."/>
            <person name="Skerker J.M."/>
            <person name="Kuehl J.V."/>
            <person name="Price M.N."/>
            <person name="Huang J."/>
            <person name="Chakraborty R."/>
            <person name="Arkin A.P."/>
            <person name="Deutschbauer A."/>
        </authorList>
    </citation>
    <scope>NUCLEOTIDE SEQUENCE [LARGE SCALE GENOMIC DNA]</scope>
    <source>
        <strain evidence="6">4G11</strain>
    </source>
</reference>
<name>A0A0C4YMY5_9BURK</name>
<dbReference type="KEGG" id="cbw:RR42_s0330"/>
<dbReference type="GO" id="GO:0009055">
    <property type="term" value="F:electron transfer activity"/>
    <property type="evidence" value="ECO:0007669"/>
    <property type="project" value="InterPro"/>
</dbReference>
<keyword evidence="7" id="KW-1185">Reference proteome</keyword>
<dbReference type="GO" id="GO:0010181">
    <property type="term" value="F:FMN binding"/>
    <property type="evidence" value="ECO:0007669"/>
    <property type="project" value="InterPro"/>
</dbReference>
<evidence type="ECO:0000313" key="6">
    <source>
        <dbReference type="EMBL" id="AJG21926.1"/>
    </source>
</evidence>
<keyword evidence="2" id="KW-0285">Flavoprotein</keyword>
<evidence type="ECO:0000256" key="2">
    <source>
        <dbReference type="ARBA" id="ARBA00022630"/>
    </source>
</evidence>
<dbReference type="GO" id="GO:0016020">
    <property type="term" value="C:membrane"/>
    <property type="evidence" value="ECO:0007669"/>
    <property type="project" value="TreeGrafter"/>
</dbReference>
<dbReference type="EMBL" id="CP010537">
    <property type="protein sequence ID" value="AJG21926.1"/>
    <property type="molecule type" value="Genomic_DNA"/>
</dbReference>
<dbReference type="Proteomes" id="UP000031843">
    <property type="component" value="Chromosome secondary"/>
</dbReference>
<dbReference type="PANTHER" id="PTHR30546">
    <property type="entry name" value="FLAVODOXIN-RELATED PROTEIN WRBA-RELATED"/>
    <property type="match status" value="1"/>
</dbReference>
<sequence>MNPNATQIAIVYHSGYGHTARQAQAVARGAASVDGVESLLISVDDIDQHWDTLENVEGIIFGAPTYMGSASAQFKGFMDATSRTVFAKGGKWANKVAAGFTNSASRSGDKLATLQQIAIFSAQHGMHWINLGLPPGHNNSKSTEDSLNRHGFFLGAAAQSNADESADVVPPPADLRTAEHLGARVAEVARQLAAGRAALASLKKAA</sequence>
<dbReference type="OrthoDB" id="9801479at2"/>
<accession>A0A0C4YMY5</accession>
<keyword evidence="3" id="KW-0288">FMN</keyword>
<dbReference type="InterPro" id="IPR001226">
    <property type="entry name" value="Flavodoxin_CS"/>
</dbReference>
<dbReference type="AlphaFoldDB" id="A0A0C4YMY5"/>
<dbReference type="InterPro" id="IPR005025">
    <property type="entry name" value="FMN_Rdtase-like_dom"/>
</dbReference>
<dbReference type="SUPFAM" id="SSF52218">
    <property type="entry name" value="Flavoproteins"/>
    <property type="match status" value="1"/>
</dbReference>
<gene>
    <name evidence="6" type="ORF">RR42_s0330</name>
</gene>
<evidence type="ECO:0000313" key="7">
    <source>
        <dbReference type="Proteomes" id="UP000031843"/>
    </source>
</evidence>
<dbReference type="PANTHER" id="PTHR30546:SF23">
    <property type="entry name" value="FLAVOPROTEIN-LIKE PROTEIN YCP4-RELATED"/>
    <property type="match status" value="1"/>
</dbReference>
<comment type="cofactor">
    <cofactor evidence="1">
        <name>FMN</name>
        <dbReference type="ChEBI" id="CHEBI:58210"/>
    </cofactor>
</comment>
<evidence type="ECO:0000256" key="1">
    <source>
        <dbReference type="ARBA" id="ARBA00001917"/>
    </source>
</evidence>
<feature type="domain" description="Flavodoxin-like" evidence="5">
    <location>
        <begin position="8"/>
        <end position="186"/>
    </location>
</feature>
<dbReference type="InterPro" id="IPR008254">
    <property type="entry name" value="Flavodoxin/NO_synth"/>
</dbReference>
<proteinExistence type="predicted"/>
<dbReference type="PROSITE" id="PS50902">
    <property type="entry name" value="FLAVODOXIN_LIKE"/>
    <property type="match status" value="1"/>
</dbReference>
<dbReference type="GO" id="GO:0003955">
    <property type="term" value="F:NAD(P)H dehydrogenase (quinone) activity"/>
    <property type="evidence" value="ECO:0007669"/>
    <property type="project" value="TreeGrafter"/>
</dbReference>
<dbReference type="Gene3D" id="3.40.50.360">
    <property type="match status" value="1"/>
</dbReference>
<dbReference type="Pfam" id="PF03358">
    <property type="entry name" value="FMN_red"/>
    <property type="match status" value="1"/>
</dbReference>
<dbReference type="PROSITE" id="PS00201">
    <property type="entry name" value="FLAVODOXIN"/>
    <property type="match status" value="1"/>
</dbReference>
<dbReference type="RefSeq" id="WP_043353130.1">
    <property type="nucleotide sequence ID" value="NZ_CP010537.1"/>
</dbReference>
<organism evidence="6 7">
    <name type="scientific">Cupriavidus basilensis</name>
    <dbReference type="NCBI Taxonomy" id="68895"/>
    <lineage>
        <taxon>Bacteria</taxon>
        <taxon>Pseudomonadati</taxon>
        <taxon>Pseudomonadota</taxon>
        <taxon>Betaproteobacteria</taxon>
        <taxon>Burkholderiales</taxon>
        <taxon>Burkholderiaceae</taxon>
        <taxon>Cupriavidus</taxon>
    </lineage>
</organism>
<dbReference type="STRING" id="68895.RR42_s0330"/>
<dbReference type="InterPro" id="IPR029039">
    <property type="entry name" value="Flavoprotein-like_sf"/>
</dbReference>
<evidence type="ECO:0000259" key="5">
    <source>
        <dbReference type="PROSITE" id="PS50902"/>
    </source>
</evidence>
<protein>
    <recommendedName>
        <fullName evidence="4">Flavoprotein WrbA</fullName>
    </recommendedName>
</protein>